<accession>A0A161WZM1</accession>
<dbReference type="AlphaFoldDB" id="A0A161WZM1"/>
<feature type="compositionally biased region" description="Polar residues" evidence="4">
    <location>
        <begin position="543"/>
        <end position="553"/>
    </location>
</feature>
<comment type="caution">
    <text evidence="7">The sequence shown here is derived from an EMBL/GenBank/DDBJ whole genome shotgun (WGS) entry which is preliminary data.</text>
</comment>
<feature type="domain" description="SH3" evidence="5">
    <location>
        <begin position="639"/>
        <end position="697"/>
    </location>
</feature>
<feature type="compositionally biased region" description="Low complexity" evidence="4">
    <location>
        <begin position="509"/>
        <end position="519"/>
    </location>
</feature>
<feature type="coiled-coil region" evidence="3">
    <location>
        <begin position="352"/>
        <end position="386"/>
    </location>
</feature>
<dbReference type="Gene3D" id="2.30.30.40">
    <property type="entry name" value="SH3 Domains"/>
    <property type="match status" value="1"/>
</dbReference>
<dbReference type="FunFam" id="2.30.30.40:FF:000100">
    <property type="entry name" value="SH3 domain-containing YSC84-like protein 1"/>
    <property type="match status" value="1"/>
</dbReference>
<evidence type="ECO:0000259" key="6">
    <source>
        <dbReference type="PROSITE" id="PS51021"/>
    </source>
</evidence>
<evidence type="ECO:0000256" key="4">
    <source>
        <dbReference type="SAM" id="MobiDB-lite"/>
    </source>
</evidence>
<dbReference type="Pfam" id="PF03114">
    <property type="entry name" value="BAR"/>
    <property type="match status" value="1"/>
</dbReference>
<dbReference type="PANTHER" id="PTHR47174">
    <property type="entry name" value="BRIDGING INTEGRATOR 3"/>
    <property type="match status" value="1"/>
</dbReference>
<dbReference type="GO" id="GO:0051666">
    <property type="term" value="P:actin cortical patch localization"/>
    <property type="evidence" value="ECO:0007669"/>
    <property type="project" value="InterPro"/>
</dbReference>
<dbReference type="CDD" id="cd07599">
    <property type="entry name" value="BAR_Rvs167p"/>
    <property type="match status" value="1"/>
</dbReference>
<feature type="compositionally biased region" description="Low complexity" evidence="4">
    <location>
        <begin position="1"/>
        <end position="19"/>
    </location>
</feature>
<dbReference type="Gene3D" id="1.20.1270.60">
    <property type="entry name" value="Arfaptin homology (AH) domain/BAR domain"/>
    <property type="match status" value="1"/>
</dbReference>
<dbReference type="SUPFAM" id="SSF50044">
    <property type="entry name" value="SH3-domain"/>
    <property type="match status" value="1"/>
</dbReference>
<dbReference type="InterPro" id="IPR046982">
    <property type="entry name" value="BIN3/RVS161-like"/>
</dbReference>
<evidence type="ECO:0000256" key="2">
    <source>
        <dbReference type="PROSITE-ProRule" id="PRU00192"/>
    </source>
</evidence>
<evidence type="ECO:0000259" key="5">
    <source>
        <dbReference type="PROSITE" id="PS50002"/>
    </source>
</evidence>
<dbReference type="EMBL" id="LFIW01000377">
    <property type="protein sequence ID" value="KZL86756.1"/>
    <property type="molecule type" value="Genomic_DNA"/>
</dbReference>
<keyword evidence="3" id="KW-0175">Coiled coil</keyword>
<dbReference type="InterPro" id="IPR001452">
    <property type="entry name" value="SH3_domain"/>
</dbReference>
<dbReference type="InterPro" id="IPR036028">
    <property type="entry name" value="SH3-like_dom_sf"/>
</dbReference>
<dbReference type="PROSITE" id="PS51021">
    <property type="entry name" value="BAR"/>
    <property type="match status" value="1"/>
</dbReference>
<dbReference type="GO" id="GO:0043332">
    <property type="term" value="C:mating projection tip"/>
    <property type="evidence" value="ECO:0007669"/>
    <property type="project" value="TreeGrafter"/>
</dbReference>
<feature type="compositionally biased region" description="Polar residues" evidence="4">
    <location>
        <begin position="575"/>
        <end position="604"/>
    </location>
</feature>
<evidence type="ECO:0000256" key="1">
    <source>
        <dbReference type="ARBA" id="ARBA00022443"/>
    </source>
</evidence>
<dbReference type="PROSITE" id="PS50002">
    <property type="entry name" value="SH3"/>
    <property type="match status" value="1"/>
</dbReference>
<name>A0A161WZM1_COLIC</name>
<gene>
    <name evidence="7" type="ORF">CI238_03255</name>
</gene>
<evidence type="ECO:0000256" key="3">
    <source>
        <dbReference type="SAM" id="Coils"/>
    </source>
</evidence>
<dbReference type="GO" id="GO:1990528">
    <property type="term" value="C:Rvs161p-Rvs167p complex"/>
    <property type="evidence" value="ECO:0007669"/>
    <property type="project" value="TreeGrafter"/>
</dbReference>
<dbReference type="Pfam" id="PF14604">
    <property type="entry name" value="SH3_9"/>
    <property type="match status" value="1"/>
</dbReference>
<dbReference type="SUPFAM" id="SSF103657">
    <property type="entry name" value="BAR/IMD domain-like"/>
    <property type="match status" value="1"/>
</dbReference>
<dbReference type="PANTHER" id="PTHR47174:SF2">
    <property type="entry name" value="SH3 DOMAIN SIGNALLING PROTEIN (AFU_ORTHOLOGUE AFUA_5G07670)"/>
    <property type="match status" value="1"/>
</dbReference>
<reference evidence="7 8" key="1">
    <citation type="submission" date="2015-06" db="EMBL/GenBank/DDBJ databases">
        <title>Survival trade-offs in plant roots during colonization by closely related pathogenic and mutualistic fungi.</title>
        <authorList>
            <person name="Hacquard S."/>
            <person name="Kracher B."/>
            <person name="Hiruma K."/>
            <person name="Weinman A."/>
            <person name="Muench P."/>
            <person name="Garrido Oter R."/>
            <person name="Ver Loren van Themaat E."/>
            <person name="Dallerey J.-F."/>
            <person name="Damm U."/>
            <person name="Henrissat B."/>
            <person name="Lespinet O."/>
            <person name="Thon M."/>
            <person name="Kemen E."/>
            <person name="McHardy A.C."/>
            <person name="Schulze-Lefert P."/>
            <person name="O'Connell R.J."/>
        </authorList>
    </citation>
    <scope>NUCLEOTIDE SEQUENCE [LARGE SCALE GENOMIC DNA]</scope>
    <source>
        <strain evidence="7 8">MAFF 238704</strain>
    </source>
</reference>
<feature type="region of interest" description="Disordered" evidence="4">
    <location>
        <begin position="1"/>
        <end position="21"/>
    </location>
</feature>
<feature type="region of interest" description="Disordered" evidence="4">
    <location>
        <begin position="495"/>
        <end position="637"/>
    </location>
</feature>
<dbReference type="STRING" id="1573173.A0A161WZM1"/>
<keyword evidence="1 2" id="KW-0728">SH3 domain</keyword>
<dbReference type="PRINTS" id="PR00452">
    <property type="entry name" value="SH3DOMAIN"/>
</dbReference>
<dbReference type="GO" id="GO:0031097">
    <property type="term" value="C:medial cortex"/>
    <property type="evidence" value="ECO:0007669"/>
    <property type="project" value="TreeGrafter"/>
</dbReference>
<dbReference type="SMART" id="SM00326">
    <property type="entry name" value="SH3"/>
    <property type="match status" value="1"/>
</dbReference>
<dbReference type="GO" id="GO:0097320">
    <property type="term" value="P:plasma membrane tubulation"/>
    <property type="evidence" value="ECO:0007669"/>
    <property type="project" value="TreeGrafter"/>
</dbReference>
<feature type="compositionally biased region" description="Low complexity" evidence="4">
    <location>
        <begin position="556"/>
        <end position="574"/>
    </location>
</feature>
<feature type="non-terminal residue" evidence="7">
    <location>
        <position position="1"/>
    </location>
</feature>
<evidence type="ECO:0000313" key="7">
    <source>
        <dbReference type="EMBL" id="KZL86756.1"/>
    </source>
</evidence>
<keyword evidence="8" id="KW-1185">Reference proteome</keyword>
<dbReference type="Proteomes" id="UP000076584">
    <property type="component" value="Unassembled WGS sequence"/>
</dbReference>
<proteinExistence type="predicted"/>
<dbReference type="InterPro" id="IPR027267">
    <property type="entry name" value="AH/BAR_dom_sf"/>
</dbReference>
<feature type="compositionally biased region" description="Polar residues" evidence="4">
    <location>
        <begin position="614"/>
        <end position="623"/>
    </location>
</feature>
<sequence>LLQRNHSLSPSHSSALSAPPSSPCVYQKYPLRIPPCYFAYITYLVVFASTRLMLPLVLGKLSHADATFPQTLLIQCTLSAHLHRFGQKGTGNIPVLPSRRISGGCSSFTRLTSQTPPLLLTLHRQCTETLTDIGIRLSFPSSTHTARYSPSTPATLKLENLRSLGQFSLLLAFCSAASTNALRPSHWRLTNNRDHAVNQFFLLASGTTTISVSFNVLQFTMQSVQRKFGKLMSKSPGDNAKIAAVLHDYEDADRLLGKIIENTKTLRDAWIAMATSQCAIVKEYEGLYDPIIGASEGHARPGIATPQLQLDRTFKLSGAYSDLKDELTGEVAAIDSQVIRPATEAREFIQPLRKTIKKRENKRLDYEKAQDKVKKLQKKTGRTAKEDAQLSKVEFEMSCASEEFEVADAHLRDALPPIIEAIFTLIPHLLASHVCIQNRLLGLYYTALHTYCEDHGFPSPPPPMENVVSAWSTSFLPVQREVDAISCIAHGKNWRQPARVGDDGQGRKSSASSASSASSRNGFARTPSGMSESAAATPRTMRIPSTTSVNRSAFISDDSPQPSRQSSSTSVSRSQLGLPTDFTTATALGQPQGASSVSPAYTSSRAEHFGHQSGLASDHSNTVAKKKPPPPPPAKRSKALEEYVVAQYDFSGGDGDLSFREGDKIRIVKKTETDQDWWIGELGGVKGSFPANYCKTA</sequence>
<evidence type="ECO:0000313" key="8">
    <source>
        <dbReference type="Proteomes" id="UP000076584"/>
    </source>
</evidence>
<dbReference type="GO" id="GO:0030479">
    <property type="term" value="C:actin cortical patch"/>
    <property type="evidence" value="ECO:0007669"/>
    <property type="project" value="TreeGrafter"/>
</dbReference>
<dbReference type="InterPro" id="IPR004148">
    <property type="entry name" value="BAR_dom"/>
</dbReference>
<organism evidence="7 8">
    <name type="scientific">Colletotrichum incanum</name>
    <name type="common">Soybean anthracnose fungus</name>
    <dbReference type="NCBI Taxonomy" id="1573173"/>
    <lineage>
        <taxon>Eukaryota</taxon>
        <taxon>Fungi</taxon>
        <taxon>Dikarya</taxon>
        <taxon>Ascomycota</taxon>
        <taxon>Pezizomycotina</taxon>
        <taxon>Sordariomycetes</taxon>
        <taxon>Hypocreomycetidae</taxon>
        <taxon>Glomerellales</taxon>
        <taxon>Glomerellaceae</taxon>
        <taxon>Colletotrichum</taxon>
        <taxon>Colletotrichum spaethianum species complex</taxon>
    </lineage>
</organism>
<dbReference type="GO" id="GO:0008289">
    <property type="term" value="F:lipid binding"/>
    <property type="evidence" value="ECO:0007669"/>
    <property type="project" value="TreeGrafter"/>
</dbReference>
<protein>
    <submittedName>
        <fullName evidence="7">Sh3 domain-containing protein</fullName>
    </submittedName>
</protein>
<dbReference type="GO" id="GO:0006897">
    <property type="term" value="P:endocytosis"/>
    <property type="evidence" value="ECO:0007669"/>
    <property type="project" value="InterPro"/>
</dbReference>
<feature type="domain" description="BAR" evidence="6">
    <location>
        <begin position="227"/>
        <end position="461"/>
    </location>
</feature>